<evidence type="ECO:0000313" key="12">
    <source>
        <dbReference type="EMBL" id="CAB4342718.1"/>
    </source>
</evidence>
<gene>
    <name evidence="13" type="ORF">UFOPK2510_01300</name>
    <name evidence="14" type="ORF">UFOPK2718_00821</name>
    <name evidence="15" type="ORF">UFOPK2936_01206</name>
    <name evidence="16" type="ORF">UFOPK3328_00917</name>
    <name evidence="17" type="ORF">UFOPK3779_01244</name>
    <name evidence="18" type="ORF">UFOPK3913_00823</name>
    <name evidence="12" type="ORF">UFOPK4107_01172</name>
    <name evidence="19" type="ORF">UFOPK4403_00831</name>
</gene>
<keyword evidence="9 10" id="KW-0472">Membrane</keyword>
<dbReference type="Gene3D" id="2.70.150.10">
    <property type="entry name" value="Calcium-transporting ATPase, cytoplasmic transduction domain A"/>
    <property type="match status" value="1"/>
</dbReference>
<proteinExistence type="inferred from homology"/>
<feature type="transmembrane region" description="Helical" evidence="10">
    <location>
        <begin position="131"/>
        <end position="155"/>
    </location>
</feature>
<dbReference type="Gene3D" id="3.40.50.1000">
    <property type="entry name" value="HAD superfamily/HAD-like"/>
    <property type="match status" value="1"/>
</dbReference>
<evidence type="ECO:0000313" key="18">
    <source>
        <dbReference type="EMBL" id="CAB4976384.1"/>
    </source>
</evidence>
<dbReference type="CDD" id="cd00371">
    <property type="entry name" value="HMA"/>
    <property type="match status" value="1"/>
</dbReference>
<protein>
    <submittedName>
        <fullName evidence="14">Unannotated protein</fullName>
    </submittedName>
</protein>
<keyword evidence="4" id="KW-0479">Metal-binding</keyword>
<dbReference type="EMBL" id="CAESAE010000006">
    <property type="protein sequence ID" value="CAB4342718.1"/>
    <property type="molecule type" value="Genomic_DNA"/>
</dbReference>
<dbReference type="InterPro" id="IPR023298">
    <property type="entry name" value="ATPase_P-typ_TM_dom_sf"/>
</dbReference>
<evidence type="ECO:0000256" key="7">
    <source>
        <dbReference type="ARBA" id="ARBA00022967"/>
    </source>
</evidence>
<dbReference type="PROSITE" id="PS50846">
    <property type="entry name" value="HMA_2"/>
    <property type="match status" value="1"/>
</dbReference>
<feature type="transmembrane region" description="Helical" evidence="10">
    <location>
        <begin position="346"/>
        <end position="365"/>
    </location>
</feature>
<dbReference type="GO" id="GO:0043682">
    <property type="term" value="F:P-type divalent copper transporter activity"/>
    <property type="evidence" value="ECO:0007669"/>
    <property type="project" value="TreeGrafter"/>
</dbReference>
<keyword evidence="8 10" id="KW-1133">Transmembrane helix</keyword>
<evidence type="ECO:0000256" key="8">
    <source>
        <dbReference type="ARBA" id="ARBA00022989"/>
    </source>
</evidence>
<dbReference type="GO" id="GO:0005524">
    <property type="term" value="F:ATP binding"/>
    <property type="evidence" value="ECO:0007669"/>
    <property type="project" value="UniProtKB-KW"/>
</dbReference>
<dbReference type="SUPFAM" id="SSF55008">
    <property type="entry name" value="HMA, heavy metal-associated domain"/>
    <property type="match status" value="1"/>
</dbReference>
<dbReference type="GO" id="GO:0012505">
    <property type="term" value="C:endomembrane system"/>
    <property type="evidence" value="ECO:0007669"/>
    <property type="project" value="UniProtKB-SubCell"/>
</dbReference>
<dbReference type="InterPro" id="IPR023214">
    <property type="entry name" value="HAD_sf"/>
</dbReference>
<dbReference type="EMBL" id="CAEZZW010000006">
    <property type="protein sequence ID" value="CAB4784825.1"/>
    <property type="molecule type" value="Genomic_DNA"/>
</dbReference>
<dbReference type="SUPFAM" id="SSF56784">
    <property type="entry name" value="HAD-like"/>
    <property type="match status" value="1"/>
</dbReference>
<dbReference type="SFLD" id="SFLDG00002">
    <property type="entry name" value="C1.7:_P-type_atpase_like"/>
    <property type="match status" value="1"/>
</dbReference>
<name>A0A6J6RR58_9ZZZZ</name>
<dbReference type="EMBL" id="CAFBQX010000004">
    <property type="protein sequence ID" value="CAB5072826.1"/>
    <property type="molecule type" value="Genomic_DNA"/>
</dbReference>
<evidence type="ECO:0000313" key="13">
    <source>
        <dbReference type="EMBL" id="CAB4700659.1"/>
    </source>
</evidence>
<dbReference type="SFLD" id="SFLDF00027">
    <property type="entry name" value="p-type_atpase"/>
    <property type="match status" value="1"/>
</dbReference>
<dbReference type="InterPro" id="IPR008250">
    <property type="entry name" value="ATPase_P-typ_transduc_dom_A_sf"/>
</dbReference>
<dbReference type="SFLD" id="SFLDS00003">
    <property type="entry name" value="Haloacid_Dehalogenase"/>
    <property type="match status" value="1"/>
</dbReference>
<reference evidence="14" key="1">
    <citation type="submission" date="2020-05" db="EMBL/GenBank/DDBJ databases">
        <authorList>
            <person name="Chiriac C."/>
            <person name="Salcher M."/>
            <person name="Ghai R."/>
            <person name="Kavagutti S V."/>
        </authorList>
    </citation>
    <scope>NUCLEOTIDE SEQUENCE</scope>
</reference>
<keyword evidence="7" id="KW-1278">Translocase</keyword>
<dbReference type="InterPro" id="IPR036412">
    <property type="entry name" value="HAD-like_sf"/>
</dbReference>
<dbReference type="InterPro" id="IPR059000">
    <property type="entry name" value="ATPase_P-type_domA"/>
</dbReference>
<evidence type="ECO:0000256" key="6">
    <source>
        <dbReference type="ARBA" id="ARBA00022840"/>
    </source>
</evidence>
<dbReference type="Pfam" id="PF00403">
    <property type="entry name" value="HMA"/>
    <property type="match status" value="1"/>
</dbReference>
<keyword evidence="6" id="KW-0067">ATP-binding</keyword>
<dbReference type="GO" id="GO:0016020">
    <property type="term" value="C:membrane"/>
    <property type="evidence" value="ECO:0007669"/>
    <property type="project" value="InterPro"/>
</dbReference>
<evidence type="ECO:0000313" key="15">
    <source>
        <dbReference type="EMBL" id="CAB4784825.1"/>
    </source>
</evidence>
<dbReference type="Pfam" id="PF00702">
    <property type="entry name" value="Hydrolase"/>
    <property type="match status" value="1"/>
</dbReference>
<feature type="transmembrane region" description="Helical" evidence="10">
    <location>
        <begin position="194"/>
        <end position="212"/>
    </location>
</feature>
<dbReference type="SUPFAM" id="SSF81660">
    <property type="entry name" value="Metal cation-transporting ATPase, ATP-binding domain N"/>
    <property type="match status" value="1"/>
</dbReference>
<dbReference type="SUPFAM" id="SSF81653">
    <property type="entry name" value="Calcium ATPase, transduction domain A"/>
    <property type="match status" value="1"/>
</dbReference>
<dbReference type="GO" id="GO:0005507">
    <property type="term" value="F:copper ion binding"/>
    <property type="evidence" value="ECO:0007669"/>
    <property type="project" value="TreeGrafter"/>
</dbReference>
<dbReference type="SUPFAM" id="SSF81665">
    <property type="entry name" value="Calcium ATPase, transmembrane domain M"/>
    <property type="match status" value="1"/>
</dbReference>
<dbReference type="AlphaFoldDB" id="A0A6J6RR58"/>
<dbReference type="GO" id="GO:0055070">
    <property type="term" value="P:copper ion homeostasis"/>
    <property type="evidence" value="ECO:0007669"/>
    <property type="project" value="TreeGrafter"/>
</dbReference>
<dbReference type="InterPro" id="IPR023299">
    <property type="entry name" value="ATPase_P-typ_cyto_dom_N"/>
</dbReference>
<dbReference type="EMBL" id="CAEZXO010000008">
    <property type="protein sequence ID" value="CAB4700659.1"/>
    <property type="molecule type" value="Genomic_DNA"/>
</dbReference>
<dbReference type="InterPro" id="IPR044492">
    <property type="entry name" value="P_typ_ATPase_HD_dom"/>
</dbReference>
<dbReference type="EMBL" id="CAFBNH010000007">
    <property type="protein sequence ID" value="CAB4951446.1"/>
    <property type="molecule type" value="Genomic_DNA"/>
</dbReference>
<dbReference type="InterPro" id="IPR027256">
    <property type="entry name" value="P-typ_ATPase_IB"/>
</dbReference>
<dbReference type="Gene3D" id="3.40.1110.10">
    <property type="entry name" value="Calcium-transporting ATPase, cytoplasmic domain N"/>
    <property type="match status" value="1"/>
</dbReference>
<evidence type="ECO:0000256" key="3">
    <source>
        <dbReference type="ARBA" id="ARBA00022692"/>
    </source>
</evidence>
<dbReference type="Gene3D" id="3.30.70.100">
    <property type="match status" value="1"/>
</dbReference>
<feature type="transmembrane region" description="Helical" evidence="10">
    <location>
        <begin position="729"/>
        <end position="747"/>
    </location>
</feature>
<evidence type="ECO:0000313" key="19">
    <source>
        <dbReference type="EMBL" id="CAB5072826.1"/>
    </source>
</evidence>
<evidence type="ECO:0000313" key="14">
    <source>
        <dbReference type="EMBL" id="CAB4725073.1"/>
    </source>
</evidence>
<feature type="transmembrane region" description="Helical" evidence="10">
    <location>
        <begin position="167"/>
        <end position="188"/>
    </location>
</feature>
<dbReference type="PRINTS" id="PR00119">
    <property type="entry name" value="CATATPASE"/>
</dbReference>
<dbReference type="InterPro" id="IPR017969">
    <property type="entry name" value="Heavy-metal-associated_CS"/>
</dbReference>
<dbReference type="EMBL" id="CAEZYM010000006">
    <property type="protein sequence ID" value="CAB4725073.1"/>
    <property type="molecule type" value="Genomic_DNA"/>
</dbReference>
<dbReference type="Pfam" id="PF00122">
    <property type="entry name" value="E1-E2_ATPase"/>
    <property type="match status" value="1"/>
</dbReference>
<evidence type="ECO:0000256" key="1">
    <source>
        <dbReference type="ARBA" id="ARBA00004127"/>
    </source>
</evidence>
<dbReference type="NCBIfam" id="TIGR01494">
    <property type="entry name" value="ATPase_P-type"/>
    <property type="match status" value="2"/>
</dbReference>
<evidence type="ECO:0000313" key="17">
    <source>
        <dbReference type="EMBL" id="CAB4951446.1"/>
    </source>
</evidence>
<dbReference type="InterPro" id="IPR018303">
    <property type="entry name" value="ATPase_P-typ_P_site"/>
</dbReference>
<dbReference type="PANTHER" id="PTHR43520">
    <property type="entry name" value="ATP7, ISOFORM B"/>
    <property type="match status" value="1"/>
</dbReference>
<evidence type="ECO:0000256" key="5">
    <source>
        <dbReference type="ARBA" id="ARBA00022741"/>
    </source>
</evidence>
<evidence type="ECO:0000256" key="9">
    <source>
        <dbReference type="ARBA" id="ARBA00023136"/>
    </source>
</evidence>
<dbReference type="GO" id="GO:0016887">
    <property type="term" value="F:ATP hydrolysis activity"/>
    <property type="evidence" value="ECO:0007669"/>
    <property type="project" value="InterPro"/>
</dbReference>
<dbReference type="EMBL" id="CAFBLD010000006">
    <property type="protein sequence ID" value="CAB4868714.1"/>
    <property type="molecule type" value="Genomic_DNA"/>
</dbReference>
<sequence length="750" mass="77930">METKQGSLETITLRLEGMTCSSCVASIERSLNSLPGVSATVNFATETAHVLAPAEMPTKELISAVKSAGYSAQLIADASQVALHSKKSGTALFFALFFTIPVVAISMNMSWHHSIDHWILGQLDNFNLLHPLYSAASWLVIGLSAPVVLIVAIPIHRAAIRNIFHPTMDNLITLGSLSAFAWSIYANSTGVGDVYAEVAATVITFVIAGRFLESRAKARASSALSTLLALGSKEVSVLRNGETVLVPIENLAVGDEFVAKPGERIATDGVVISGNSAVDNSMLTGESMPIEVTTGAQVIGSSLNRNGRLVIRATRIGSDTELARITSMVVSAQGTKAPIQRMADRIAAVFVPIVTLLAIGTYFAWRYTDHSITQSISSAIAVLVIACPCALGLATPVALLVASGRGAQRGIVIRQPRVLEVARKIDSVVLDKTGTLTSGTMSLLSTVIVPAAGDVLGNKYRELLREPIILSSALSIESHSEHPVAQAIVSGALAQGLKPTTVTEFSVTPGSGAAGRVNLGMHSPVVLIGSPSAVAHSTTPFHPEVAAAVDSAQKLGQTVSVLAWNGVALAVFAVGDQIKSDASETIAAFATIGIDAWLVTGDSVEVALGVAQQVGISPDRVVAGALPQDKVDHVLSLQSQGHRVLMVGDGINDAAALATADLSIAMGTGTDTAIATADITLMRAHLGGVIDALNLSAKTLRVIRGNLAWAFAYNVIGLPIAALGALRPMYAAGAMALSSLFVVTNSLRIR</sequence>
<dbReference type="InterPro" id="IPR006121">
    <property type="entry name" value="HMA_dom"/>
</dbReference>
<feature type="domain" description="HMA" evidence="11">
    <location>
        <begin position="9"/>
        <end position="73"/>
    </location>
</feature>
<organism evidence="14">
    <name type="scientific">freshwater metagenome</name>
    <dbReference type="NCBI Taxonomy" id="449393"/>
    <lineage>
        <taxon>unclassified sequences</taxon>
        <taxon>metagenomes</taxon>
        <taxon>ecological metagenomes</taxon>
    </lineage>
</organism>
<dbReference type="PANTHER" id="PTHR43520:SF8">
    <property type="entry name" value="P-TYPE CU(+) TRANSPORTER"/>
    <property type="match status" value="1"/>
</dbReference>
<feature type="transmembrane region" description="Helical" evidence="10">
    <location>
        <begin position="377"/>
        <end position="401"/>
    </location>
</feature>
<evidence type="ECO:0000313" key="16">
    <source>
        <dbReference type="EMBL" id="CAB4868714.1"/>
    </source>
</evidence>
<keyword evidence="3 10" id="KW-0812">Transmembrane</keyword>
<feature type="transmembrane region" description="Helical" evidence="10">
    <location>
        <begin position="91"/>
        <end position="111"/>
    </location>
</feature>
<dbReference type="NCBIfam" id="TIGR01525">
    <property type="entry name" value="ATPase-IB_hvy"/>
    <property type="match status" value="1"/>
</dbReference>
<comment type="subcellular location">
    <subcellularLocation>
        <location evidence="1">Endomembrane system</location>
        <topology evidence="1">Multi-pass membrane protein</topology>
    </subcellularLocation>
</comment>
<evidence type="ECO:0000256" key="10">
    <source>
        <dbReference type="SAM" id="Phobius"/>
    </source>
</evidence>
<dbReference type="InterPro" id="IPR036163">
    <property type="entry name" value="HMA_dom_sf"/>
</dbReference>
<feature type="transmembrane region" description="Helical" evidence="10">
    <location>
        <begin position="706"/>
        <end position="723"/>
    </location>
</feature>
<keyword evidence="5" id="KW-0547">Nucleotide-binding</keyword>
<dbReference type="PROSITE" id="PS00154">
    <property type="entry name" value="ATPASE_E1_E2"/>
    <property type="match status" value="1"/>
</dbReference>
<dbReference type="InterPro" id="IPR001757">
    <property type="entry name" value="P_typ_ATPase"/>
</dbReference>
<accession>A0A6J6RR58</accession>
<evidence type="ECO:0000256" key="4">
    <source>
        <dbReference type="ARBA" id="ARBA00022723"/>
    </source>
</evidence>
<evidence type="ECO:0000259" key="11">
    <source>
        <dbReference type="PROSITE" id="PS50846"/>
    </source>
</evidence>
<dbReference type="FunFam" id="3.30.70.100:FF:000005">
    <property type="entry name" value="Copper-exporting P-type ATPase A"/>
    <property type="match status" value="1"/>
</dbReference>
<evidence type="ECO:0000256" key="2">
    <source>
        <dbReference type="ARBA" id="ARBA00006024"/>
    </source>
</evidence>
<dbReference type="FunFam" id="2.70.150.10:FF:000002">
    <property type="entry name" value="Copper-transporting ATPase 1, putative"/>
    <property type="match status" value="1"/>
</dbReference>
<comment type="similarity">
    <text evidence="2">Belongs to the cation transport ATPase (P-type) (TC 3.A.3) family. Type IB subfamily.</text>
</comment>
<dbReference type="PROSITE" id="PS01047">
    <property type="entry name" value="HMA_1"/>
    <property type="match status" value="1"/>
</dbReference>
<dbReference type="EMBL" id="CAFBOC010000007">
    <property type="protein sequence ID" value="CAB4976384.1"/>
    <property type="molecule type" value="Genomic_DNA"/>
</dbReference>